<reference evidence="2" key="1">
    <citation type="submission" date="2021-01" db="EMBL/GenBank/DDBJ databases">
        <title>Lacisediminihabitans sp. nov. strain G11-30, isolated from Antarctic Soil.</title>
        <authorList>
            <person name="Li J."/>
        </authorList>
    </citation>
    <scope>NUCLEOTIDE SEQUENCE</scope>
    <source>
        <strain evidence="2">G11-30</strain>
    </source>
</reference>
<proteinExistence type="predicted"/>
<dbReference type="Pfam" id="PF02720">
    <property type="entry name" value="DUF222"/>
    <property type="match status" value="1"/>
</dbReference>
<evidence type="ECO:0000313" key="3">
    <source>
        <dbReference type="Proteomes" id="UP000636458"/>
    </source>
</evidence>
<evidence type="ECO:0000259" key="1">
    <source>
        <dbReference type="SMART" id="SM00507"/>
    </source>
</evidence>
<feature type="domain" description="HNH nuclease" evidence="1">
    <location>
        <begin position="362"/>
        <end position="414"/>
    </location>
</feature>
<dbReference type="AlphaFoldDB" id="A0A934SLB7"/>
<protein>
    <submittedName>
        <fullName evidence="2">DUF222 domain-containing protein</fullName>
    </submittedName>
</protein>
<dbReference type="EMBL" id="JAEPES010000002">
    <property type="protein sequence ID" value="MBK4347469.1"/>
    <property type="molecule type" value="Genomic_DNA"/>
</dbReference>
<dbReference type="Proteomes" id="UP000636458">
    <property type="component" value="Unassembled WGS sequence"/>
</dbReference>
<organism evidence="2 3">
    <name type="scientific">Lacisediminihabitans changchengi</name>
    <dbReference type="NCBI Taxonomy" id="2787634"/>
    <lineage>
        <taxon>Bacteria</taxon>
        <taxon>Bacillati</taxon>
        <taxon>Actinomycetota</taxon>
        <taxon>Actinomycetes</taxon>
        <taxon>Micrococcales</taxon>
        <taxon>Microbacteriaceae</taxon>
        <taxon>Lacisediminihabitans</taxon>
    </lineage>
</organism>
<accession>A0A934SLB7</accession>
<dbReference type="RefSeq" id="WP_200555815.1">
    <property type="nucleotide sequence ID" value="NZ_JAEPES010000002.1"/>
</dbReference>
<evidence type="ECO:0000313" key="2">
    <source>
        <dbReference type="EMBL" id="MBK4347469.1"/>
    </source>
</evidence>
<sequence>MKVSTDALAAHLAALAQAWDDTIVDQPGMLLQLIGELAAVQRRIDALRVAVAGELADLSAAHRGGEGMARRAGHSRPGSYLAELWQISVAEATRLCELGLATRQRTALDGSLLPARYPAVGEAIGAGSVGVEAAVVIVRELDQAAPFCSAEARAAGERLLVEHAQGLTVKQVQGVGRQVRDRLDEDGAESRDVIRRQRRALSWVTEPDGMVRLVWVMPPETAGLVRAGIDQLVGEQLRAARDRVPESAAPAALADTGFVDSDDRTMPHRRADAAEDLFRQAVNCTCGAGRGGGSPLVTMIVRMSLDQLRDGLGAAQIDGIDAGISATRARILAADANIIPIVLGGAGEVLDLGRSRRLFSPAQRHALAETYGGCAFPACGHPPSYTEAHHLHWWSSGGVTDLDNGIPLCSFHHHRIHDDGWEIQLREQVPYFIPPPWIDPDQTPRRGGKVVITM</sequence>
<dbReference type="Gene3D" id="1.10.30.50">
    <property type="match status" value="1"/>
</dbReference>
<dbReference type="SMART" id="SM00507">
    <property type="entry name" value="HNHc"/>
    <property type="match status" value="1"/>
</dbReference>
<gene>
    <name evidence="2" type="ORF">IV501_07475</name>
</gene>
<keyword evidence="3" id="KW-1185">Reference proteome</keyword>
<dbReference type="InterPro" id="IPR003870">
    <property type="entry name" value="DUF222"/>
</dbReference>
<dbReference type="CDD" id="cd00085">
    <property type="entry name" value="HNHc"/>
    <property type="match status" value="1"/>
</dbReference>
<dbReference type="InterPro" id="IPR003615">
    <property type="entry name" value="HNH_nuc"/>
</dbReference>
<comment type="caution">
    <text evidence="2">The sequence shown here is derived from an EMBL/GenBank/DDBJ whole genome shotgun (WGS) entry which is preliminary data.</text>
</comment>
<name>A0A934SLB7_9MICO</name>